<feature type="domain" description="FAD-binding" evidence="4">
    <location>
        <begin position="2"/>
        <end position="335"/>
    </location>
</feature>
<sequence length="479" mass="51250">MIDVIVAGGGPTGLMLAAELRLHGVRVVVLEKDAEPAAYVRALGLHARSIEVMDQRGLLERFLAHGRQYPVGGFFAGIAKEPPAGLDTAHAYVLGIPQTVTDRLLAEHAAGAGAELRRGCALTGLTQDGDGVTADLADGTRLRARYLVGCDGGRSTVRKLIGVAFPGEPSRVDTLLGEMAAAEDPATIAAVVAEVRRTHFRFGLGPVGDGVYRVVVPAEGVAGDRSAAPTLDEFRRQLRAYAGTDFGVHSPRWLSRFGDGTRLAERYRTGRVLLAGDAAHVHPPTGGQGLNLGIQDAFNLGWKLAAEVNGWAPEGLLDSYHAERHPVAADVLDNTRAQMELLSPEPGPQAVRRLLAELMAFEDVNRYLTEKVTALAVRYDLGGGHELVGRHLRDLPLARGRLYELMRGGRGLLLDRTGRLSVAGWEDRVDLVADGSEDLDVPAVLLRPDGHVAWAGDDQQDLLGHLPRWFGPVSGSTRG</sequence>
<evidence type="ECO:0000256" key="3">
    <source>
        <dbReference type="ARBA" id="ARBA00022827"/>
    </source>
</evidence>
<dbReference type="Proteomes" id="UP000652013">
    <property type="component" value="Unassembled WGS sequence"/>
</dbReference>
<dbReference type="InterPro" id="IPR036188">
    <property type="entry name" value="FAD/NAD-bd_sf"/>
</dbReference>
<keyword evidence="6" id="KW-1185">Reference proteome</keyword>
<dbReference type="SUPFAM" id="SSF51905">
    <property type="entry name" value="FAD/NAD(P)-binding domain"/>
    <property type="match status" value="1"/>
</dbReference>
<keyword evidence="2" id="KW-0285">Flavoprotein</keyword>
<dbReference type="Pfam" id="PF01494">
    <property type="entry name" value="FAD_binding_3"/>
    <property type="match status" value="1"/>
</dbReference>
<dbReference type="EMBL" id="BOOY01000025">
    <property type="protein sequence ID" value="GIJ03753.1"/>
    <property type="molecule type" value="Genomic_DNA"/>
</dbReference>
<dbReference type="InterPro" id="IPR002938">
    <property type="entry name" value="FAD-bd"/>
</dbReference>
<evidence type="ECO:0000313" key="6">
    <source>
        <dbReference type="Proteomes" id="UP000652013"/>
    </source>
</evidence>
<evidence type="ECO:0000256" key="2">
    <source>
        <dbReference type="ARBA" id="ARBA00022630"/>
    </source>
</evidence>
<comment type="cofactor">
    <cofactor evidence="1">
        <name>FAD</name>
        <dbReference type="ChEBI" id="CHEBI:57692"/>
    </cofactor>
</comment>
<dbReference type="GO" id="GO:0016709">
    <property type="term" value="F:oxidoreductase activity, acting on paired donors, with incorporation or reduction of molecular oxygen, NAD(P)H as one donor, and incorporation of one atom of oxygen"/>
    <property type="evidence" value="ECO:0007669"/>
    <property type="project" value="UniProtKB-ARBA"/>
</dbReference>
<protein>
    <submittedName>
        <fullName evidence="5">FAD-dependent oxidoreductase</fullName>
    </submittedName>
</protein>
<dbReference type="RefSeq" id="WP_203939025.1">
    <property type="nucleotide sequence ID" value="NZ_BAAAGJ010000002.1"/>
</dbReference>
<dbReference type="Gene3D" id="3.50.50.60">
    <property type="entry name" value="FAD/NAD(P)-binding domain"/>
    <property type="match status" value="1"/>
</dbReference>
<evidence type="ECO:0000259" key="4">
    <source>
        <dbReference type="Pfam" id="PF01494"/>
    </source>
</evidence>
<dbReference type="AlphaFoldDB" id="A0A8J3Y8B9"/>
<name>A0A8J3Y8B9_9ACTN</name>
<dbReference type="PRINTS" id="PR00420">
    <property type="entry name" value="RNGMNOXGNASE"/>
</dbReference>
<gene>
    <name evidence="5" type="ORF">Sya03_31050</name>
</gene>
<dbReference type="InterPro" id="IPR050641">
    <property type="entry name" value="RIFMO-like"/>
</dbReference>
<dbReference type="PANTHER" id="PTHR43004">
    <property type="entry name" value="TRK SYSTEM POTASSIUM UPTAKE PROTEIN"/>
    <property type="match status" value="1"/>
</dbReference>
<dbReference type="Gene3D" id="3.40.30.120">
    <property type="match status" value="1"/>
</dbReference>
<evidence type="ECO:0000256" key="1">
    <source>
        <dbReference type="ARBA" id="ARBA00001974"/>
    </source>
</evidence>
<dbReference type="Pfam" id="PF21274">
    <property type="entry name" value="Rng_hyd_C"/>
    <property type="match status" value="1"/>
</dbReference>
<dbReference type="GO" id="GO:0071949">
    <property type="term" value="F:FAD binding"/>
    <property type="evidence" value="ECO:0007669"/>
    <property type="project" value="InterPro"/>
</dbReference>
<keyword evidence="3" id="KW-0274">FAD</keyword>
<comment type="caution">
    <text evidence="5">The sequence shown here is derived from an EMBL/GenBank/DDBJ whole genome shotgun (WGS) entry which is preliminary data.</text>
</comment>
<reference evidence="5" key="1">
    <citation type="submission" date="2021-01" db="EMBL/GenBank/DDBJ databases">
        <title>Whole genome shotgun sequence of Spirilliplanes yamanashiensis NBRC 15828.</title>
        <authorList>
            <person name="Komaki H."/>
            <person name="Tamura T."/>
        </authorList>
    </citation>
    <scope>NUCLEOTIDE SEQUENCE</scope>
    <source>
        <strain evidence="5">NBRC 15828</strain>
    </source>
</reference>
<dbReference type="Gene3D" id="3.30.70.2450">
    <property type="match status" value="1"/>
</dbReference>
<organism evidence="5 6">
    <name type="scientific">Spirilliplanes yamanashiensis</name>
    <dbReference type="NCBI Taxonomy" id="42233"/>
    <lineage>
        <taxon>Bacteria</taxon>
        <taxon>Bacillati</taxon>
        <taxon>Actinomycetota</taxon>
        <taxon>Actinomycetes</taxon>
        <taxon>Micromonosporales</taxon>
        <taxon>Micromonosporaceae</taxon>
        <taxon>Spirilliplanes</taxon>
    </lineage>
</organism>
<dbReference type="NCBIfam" id="NF033145">
    <property type="entry name" value="rif_monoox"/>
    <property type="match status" value="1"/>
</dbReference>
<dbReference type="PANTHER" id="PTHR43004:SF19">
    <property type="entry name" value="BINDING MONOOXYGENASE, PUTATIVE (JCVI)-RELATED"/>
    <property type="match status" value="1"/>
</dbReference>
<evidence type="ECO:0000313" key="5">
    <source>
        <dbReference type="EMBL" id="GIJ03753.1"/>
    </source>
</evidence>
<proteinExistence type="predicted"/>
<accession>A0A8J3Y8B9</accession>